<sequence>MMQISLRDMYMIASLMATVLYRLVSSNINAFSFVSFLYSVNIITFSICVRVHNSFTCSLSKRLFLMR</sequence>
<accession>A0A224XUX2</accession>
<dbReference type="EMBL" id="GFTR01000069">
    <property type="protein sequence ID" value="JAW16357.1"/>
    <property type="molecule type" value="Transcribed_RNA"/>
</dbReference>
<protein>
    <submittedName>
        <fullName evidence="2">Uncharacterized protein</fullName>
    </submittedName>
</protein>
<evidence type="ECO:0000313" key="2">
    <source>
        <dbReference type="EMBL" id="JAW16357.1"/>
    </source>
</evidence>
<keyword evidence="1" id="KW-0472">Membrane</keyword>
<feature type="transmembrane region" description="Helical" evidence="1">
    <location>
        <begin position="36"/>
        <end position="59"/>
    </location>
</feature>
<keyword evidence="1" id="KW-1133">Transmembrane helix</keyword>
<dbReference type="AlphaFoldDB" id="A0A224XUX2"/>
<name>A0A224XUX2_9HEMI</name>
<reference evidence="2" key="1">
    <citation type="journal article" date="2018" name="PLoS Negl. Trop. Dis.">
        <title>An insight into the salivary gland and fat body transcriptome of Panstrongylus lignarius (Hemiptera: Heteroptera), the main vector of Chagas disease in Peru.</title>
        <authorList>
            <person name="Nevoa J.C."/>
            <person name="Mendes M.T."/>
            <person name="da Silva M.V."/>
            <person name="Soares S.C."/>
            <person name="Oliveira C.J.F."/>
            <person name="Ribeiro J.M.C."/>
        </authorList>
    </citation>
    <scope>NUCLEOTIDE SEQUENCE</scope>
</reference>
<organism evidence="2">
    <name type="scientific">Panstrongylus lignarius</name>
    <dbReference type="NCBI Taxonomy" id="156445"/>
    <lineage>
        <taxon>Eukaryota</taxon>
        <taxon>Metazoa</taxon>
        <taxon>Ecdysozoa</taxon>
        <taxon>Arthropoda</taxon>
        <taxon>Hexapoda</taxon>
        <taxon>Insecta</taxon>
        <taxon>Pterygota</taxon>
        <taxon>Neoptera</taxon>
        <taxon>Paraneoptera</taxon>
        <taxon>Hemiptera</taxon>
        <taxon>Heteroptera</taxon>
        <taxon>Panheteroptera</taxon>
        <taxon>Cimicomorpha</taxon>
        <taxon>Reduviidae</taxon>
        <taxon>Triatominae</taxon>
        <taxon>Panstrongylus</taxon>
    </lineage>
</organism>
<keyword evidence="1" id="KW-0812">Transmembrane</keyword>
<proteinExistence type="predicted"/>
<evidence type="ECO:0000256" key="1">
    <source>
        <dbReference type="SAM" id="Phobius"/>
    </source>
</evidence>